<sequence>MGISFAEKLEGECLGLRLEVGVVPDGGAEGIDRLERSEEDPDQPGVPLISGRDSIGRISRSAGDGHNEFTVRGLF</sequence>
<evidence type="ECO:0000313" key="2">
    <source>
        <dbReference type="EMBL" id="CAI0429122.1"/>
    </source>
</evidence>
<accession>A0AAV0L5E1</accession>
<keyword evidence="3" id="KW-1185">Reference proteome</keyword>
<evidence type="ECO:0000256" key="1">
    <source>
        <dbReference type="SAM" id="MobiDB-lite"/>
    </source>
</evidence>
<evidence type="ECO:0000313" key="3">
    <source>
        <dbReference type="Proteomes" id="UP001154282"/>
    </source>
</evidence>
<feature type="region of interest" description="Disordered" evidence="1">
    <location>
        <begin position="35"/>
        <end position="61"/>
    </location>
</feature>
<feature type="compositionally biased region" description="Low complexity" evidence="1">
    <location>
        <begin position="49"/>
        <end position="61"/>
    </location>
</feature>
<name>A0AAV0L5E1_9ROSI</name>
<proteinExistence type="predicted"/>
<comment type="caution">
    <text evidence="2">The sequence shown here is derived from an EMBL/GenBank/DDBJ whole genome shotgun (WGS) entry which is preliminary data.</text>
</comment>
<organism evidence="2 3">
    <name type="scientific">Linum tenue</name>
    <dbReference type="NCBI Taxonomy" id="586396"/>
    <lineage>
        <taxon>Eukaryota</taxon>
        <taxon>Viridiplantae</taxon>
        <taxon>Streptophyta</taxon>
        <taxon>Embryophyta</taxon>
        <taxon>Tracheophyta</taxon>
        <taxon>Spermatophyta</taxon>
        <taxon>Magnoliopsida</taxon>
        <taxon>eudicotyledons</taxon>
        <taxon>Gunneridae</taxon>
        <taxon>Pentapetalae</taxon>
        <taxon>rosids</taxon>
        <taxon>fabids</taxon>
        <taxon>Malpighiales</taxon>
        <taxon>Linaceae</taxon>
        <taxon>Linum</taxon>
    </lineage>
</organism>
<reference evidence="2" key="1">
    <citation type="submission" date="2022-08" db="EMBL/GenBank/DDBJ databases">
        <authorList>
            <person name="Gutierrez-Valencia J."/>
        </authorList>
    </citation>
    <scope>NUCLEOTIDE SEQUENCE</scope>
</reference>
<dbReference type="AlphaFoldDB" id="A0AAV0L5E1"/>
<gene>
    <name evidence="2" type="ORF">LITE_LOCUS21993</name>
</gene>
<protein>
    <submittedName>
        <fullName evidence="2">Uncharacterized protein</fullName>
    </submittedName>
</protein>
<dbReference type="Proteomes" id="UP001154282">
    <property type="component" value="Unassembled WGS sequence"/>
</dbReference>
<dbReference type="EMBL" id="CAMGYJ010000006">
    <property type="protein sequence ID" value="CAI0429122.1"/>
    <property type="molecule type" value="Genomic_DNA"/>
</dbReference>